<name>A0A815FWA0_9BILA</name>
<dbReference type="CDD" id="cd00882">
    <property type="entry name" value="Ras_like_GTPase"/>
    <property type="match status" value="1"/>
</dbReference>
<evidence type="ECO:0000256" key="1">
    <source>
        <dbReference type="ARBA" id="ARBA00008535"/>
    </source>
</evidence>
<proteinExistence type="inferred from homology"/>
<dbReference type="InterPro" id="IPR019261">
    <property type="entry name" value="PARG_cat_microbial"/>
</dbReference>
<dbReference type="AlphaFoldDB" id="A0A815FWA0"/>
<comment type="similarity">
    <text evidence="1">Belongs to the TRAFAC class TrmE-Era-EngA-EngB-Septin-like GTPase superfamily. AIG1/Toc34/Toc159-like paraseptin GTPase family. IAN subfamily.</text>
</comment>
<evidence type="ECO:0000256" key="3">
    <source>
        <dbReference type="SAM" id="MobiDB-lite"/>
    </source>
</evidence>
<dbReference type="Pfam" id="PF10021">
    <property type="entry name" value="PARG_cat_microb"/>
    <property type="match status" value="1"/>
</dbReference>
<dbReference type="InterPro" id="IPR027417">
    <property type="entry name" value="P-loop_NTPase"/>
</dbReference>
<dbReference type="SUPFAM" id="SSF52540">
    <property type="entry name" value="P-loop containing nucleoside triphosphate hydrolases"/>
    <property type="match status" value="1"/>
</dbReference>
<accession>A0A815FWA0</accession>
<keyword evidence="2" id="KW-0547">Nucleotide-binding</keyword>
<evidence type="ECO:0000259" key="4">
    <source>
        <dbReference type="Pfam" id="PF04548"/>
    </source>
</evidence>
<dbReference type="Gene3D" id="3.40.220.10">
    <property type="entry name" value="Leucine Aminopeptidase, subunit E, domain 1"/>
    <property type="match status" value="1"/>
</dbReference>
<dbReference type="EMBL" id="CAJNON010000603">
    <property type="protein sequence ID" value="CAF1330744.1"/>
    <property type="molecule type" value="Genomic_DNA"/>
</dbReference>
<feature type="domain" description="AIG1-type G" evidence="4">
    <location>
        <begin position="300"/>
        <end position="480"/>
    </location>
</feature>
<dbReference type="Gene3D" id="3.40.50.300">
    <property type="entry name" value="P-loop containing nucleotide triphosphate hydrolases"/>
    <property type="match status" value="1"/>
</dbReference>
<dbReference type="OrthoDB" id="9985428at2759"/>
<evidence type="ECO:0000313" key="6">
    <source>
        <dbReference type="EMBL" id="CAF1330744.1"/>
    </source>
</evidence>
<evidence type="ECO:0000313" key="7">
    <source>
        <dbReference type="Proteomes" id="UP000663891"/>
    </source>
</evidence>
<sequence length="604" mass="69962">MGVCCTKMSNHYEFPPKPDESTMYVPFESLTKSVIHSVIKVVTSYRSLNEDYSERTLYNFLLAIKEKLEKIESDISTNEKKFDDHIIQHAGQVRQWLMDSNNEPLNWNSLQEHYEKKINERERYWELKEPPQHLLLKRSRNYMSKFRKNGFEPKELKVYWNIEQLENLCPKEGVQESVEPPHDPSDIDAIKNLREFPVSTRNHRGIIKYVNKGIERAVFDVPEQAQIILLNFANEQSPGGGYLRGARAQEEVILYNSDGYRSLLDLKYGRMQDGYAIPEFGLAYKMAPSRYSDDSRRFGLIILGNSGVGKSFIANLFLANEKFVHKSKPTAVTTVTEFEEYTLGDDTYVIFNIPGLIEAKQSQIDTNKQEIDKAFVECPNSIIIYVFGVNNGRIRNEDIIAFNALHSAYQFESDSLILVVNGMPPMNVRDEDYQGETLVLLRSFLNMKTYKNICFFDTIEKNNNEEKQQLREQLLLAVENSSPTVHIKKQDIHLEIDEIEHLTNKCREVSESFIKERNQLQGEICAAQQQRQNEIQEQRKAFDRLKQEMKEQPEQKGKQSQDDGSGAHLPGGKRRSNVATKAFRALLLHILGYFDEDKEKTQNK</sequence>
<reference evidence="6" key="1">
    <citation type="submission" date="2021-02" db="EMBL/GenBank/DDBJ databases">
        <authorList>
            <person name="Nowell W R."/>
        </authorList>
    </citation>
    <scope>NUCLEOTIDE SEQUENCE</scope>
</reference>
<comment type="caution">
    <text evidence="6">The sequence shown here is derived from an EMBL/GenBank/DDBJ whole genome shotgun (WGS) entry which is preliminary data.</text>
</comment>
<feature type="compositionally biased region" description="Basic and acidic residues" evidence="3">
    <location>
        <begin position="548"/>
        <end position="561"/>
    </location>
</feature>
<dbReference type="InterPro" id="IPR043472">
    <property type="entry name" value="Macro_dom-like"/>
</dbReference>
<gene>
    <name evidence="6" type="ORF">VCS650_LOCUS32669</name>
</gene>
<evidence type="ECO:0000259" key="5">
    <source>
        <dbReference type="Pfam" id="PF10021"/>
    </source>
</evidence>
<dbReference type="GO" id="GO:0005525">
    <property type="term" value="F:GTP binding"/>
    <property type="evidence" value="ECO:0007669"/>
    <property type="project" value="InterPro"/>
</dbReference>
<dbReference type="Proteomes" id="UP000663891">
    <property type="component" value="Unassembled WGS sequence"/>
</dbReference>
<organism evidence="6 7">
    <name type="scientific">Adineta steineri</name>
    <dbReference type="NCBI Taxonomy" id="433720"/>
    <lineage>
        <taxon>Eukaryota</taxon>
        <taxon>Metazoa</taxon>
        <taxon>Spiralia</taxon>
        <taxon>Gnathifera</taxon>
        <taxon>Rotifera</taxon>
        <taxon>Eurotatoria</taxon>
        <taxon>Bdelloidea</taxon>
        <taxon>Adinetida</taxon>
        <taxon>Adinetidae</taxon>
        <taxon>Adineta</taxon>
    </lineage>
</organism>
<evidence type="ECO:0000256" key="2">
    <source>
        <dbReference type="ARBA" id="ARBA00022741"/>
    </source>
</evidence>
<dbReference type="InterPro" id="IPR006703">
    <property type="entry name" value="G_AIG1"/>
</dbReference>
<feature type="region of interest" description="Disordered" evidence="3">
    <location>
        <begin position="548"/>
        <end position="576"/>
    </location>
</feature>
<dbReference type="Pfam" id="PF04548">
    <property type="entry name" value="AIG1"/>
    <property type="match status" value="1"/>
</dbReference>
<protein>
    <submittedName>
        <fullName evidence="6">Uncharacterized protein</fullName>
    </submittedName>
</protein>
<feature type="domain" description="Microbial-type PARG catalytic" evidence="5">
    <location>
        <begin position="223"/>
        <end position="265"/>
    </location>
</feature>